<gene>
    <name evidence="9" type="ORF">CLV60_102313</name>
</gene>
<keyword evidence="10" id="KW-1185">Reference proteome</keyword>
<feature type="active site" description="Charge relay system" evidence="5">
    <location>
        <position position="186"/>
    </location>
</feature>
<accession>A0A2P8GF98</accession>
<keyword evidence="6" id="KW-0732">Signal</keyword>
<dbReference type="PROSITE" id="PS00137">
    <property type="entry name" value="SUBTILASE_HIS"/>
    <property type="match status" value="1"/>
</dbReference>
<dbReference type="InterPro" id="IPR054399">
    <property type="entry name" value="Fervidolysin-like_N_prodom"/>
</dbReference>
<dbReference type="EMBL" id="PYAS01000002">
    <property type="protein sequence ID" value="PSL32595.1"/>
    <property type="molecule type" value="Genomic_DNA"/>
</dbReference>
<dbReference type="PROSITE" id="PS51257">
    <property type="entry name" value="PROKAR_LIPOPROTEIN"/>
    <property type="match status" value="1"/>
</dbReference>
<evidence type="ECO:0000259" key="7">
    <source>
        <dbReference type="Pfam" id="PF00082"/>
    </source>
</evidence>
<dbReference type="Pfam" id="PF22148">
    <property type="entry name" value="Fervidolysin_NPro-like"/>
    <property type="match status" value="1"/>
</dbReference>
<dbReference type="InterPro" id="IPR015500">
    <property type="entry name" value="Peptidase_S8_subtilisin-rel"/>
</dbReference>
<feature type="domain" description="Peptidase S8/S53" evidence="7">
    <location>
        <begin position="180"/>
        <end position="442"/>
    </location>
</feature>
<keyword evidence="4 5" id="KW-0720">Serine protease</keyword>
<feature type="domain" description="Fervidolysin-like N-terminal prodomain" evidence="8">
    <location>
        <begin position="44"/>
        <end position="129"/>
    </location>
</feature>
<dbReference type="GO" id="GO:0004252">
    <property type="term" value="F:serine-type endopeptidase activity"/>
    <property type="evidence" value="ECO:0007669"/>
    <property type="project" value="UniProtKB-UniRule"/>
</dbReference>
<evidence type="ECO:0000256" key="6">
    <source>
        <dbReference type="SAM" id="SignalP"/>
    </source>
</evidence>
<comment type="caution">
    <text evidence="9">The sequence shown here is derived from an EMBL/GenBank/DDBJ whole genome shotgun (WGS) entry which is preliminary data.</text>
</comment>
<dbReference type="InterPro" id="IPR022398">
    <property type="entry name" value="Peptidase_S8_His-AS"/>
</dbReference>
<keyword evidence="3 5" id="KW-0378">Hydrolase</keyword>
<dbReference type="InterPro" id="IPR023828">
    <property type="entry name" value="Peptidase_S8_Ser-AS"/>
</dbReference>
<dbReference type="InterPro" id="IPR036852">
    <property type="entry name" value="Peptidase_S8/S53_dom_sf"/>
</dbReference>
<dbReference type="PROSITE" id="PS00138">
    <property type="entry name" value="SUBTILASE_SER"/>
    <property type="match status" value="1"/>
</dbReference>
<name>A0A2P8GF98_9BACT</name>
<dbReference type="CDD" id="cd07473">
    <property type="entry name" value="Peptidases_S8_Subtilisin_like"/>
    <property type="match status" value="1"/>
</dbReference>
<dbReference type="PANTHER" id="PTHR43806">
    <property type="entry name" value="PEPTIDASE S8"/>
    <property type="match status" value="1"/>
</dbReference>
<dbReference type="GO" id="GO:0006508">
    <property type="term" value="P:proteolysis"/>
    <property type="evidence" value="ECO:0007669"/>
    <property type="project" value="UniProtKB-KW"/>
</dbReference>
<sequence length="466" mass="47984">MKSMYNLLTHRVLFASAVMTFAIAGCRETSIENQSPAPSETSGSTLRTSGESEFVEGELLVQFKEGASAAAKQKAFDKVKGQPVEKILTKAMERAGKKEGLALVKVNKNVLEAIAELNGAEGVEFAEPNYVYYHTAASTDTYFTNGSLWGMYGPSTSPASTYGSNAAAAWAAGNTGLASVYVGVIDEGIQLTHPDLAGQVWVNPADPTDGIDNDGNGLVDDTNGWDFANKDGSIYDGGTKGMLDDHGTHVSGTIGGKANGQGVVGVNWNIKLISAKFLGRRGGTTADAVKAVDYLTSLKNRGINIVASNNSWGGGGYSQALYDAIARANNAGIMFIAAAGNAGTNNDVTASYPSNYNLPNVIAVAAIDKNGALASFSQYGATTVDIGAPGVAINSTTAYNTYSSYNGTSMATPHVTGAVALYASTHPGASVAQIRNAILSSAVPTASLAGKTVTGGRLDVNGALSK</sequence>
<evidence type="ECO:0000313" key="9">
    <source>
        <dbReference type="EMBL" id="PSL32595.1"/>
    </source>
</evidence>
<dbReference type="InterPro" id="IPR000209">
    <property type="entry name" value="Peptidase_S8/S53_dom"/>
</dbReference>
<dbReference type="PANTHER" id="PTHR43806:SF11">
    <property type="entry name" value="CEREVISIN-RELATED"/>
    <property type="match status" value="1"/>
</dbReference>
<proteinExistence type="inferred from homology"/>
<dbReference type="PROSITE" id="PS51892">
    <property type="entry name" value="SUBTILASE"/>
    <property type="match status" value="1"/>
</dbReference>
<feature type="active site" description="Charge relay system" evidence="5">
    <location>
        <position position="409"/>
    </location>
</feature>
<dbReference type="PRINTS" id="PR00723">
    <property type="entry name" value="SUBTILISIN"/>
</dbReference>
<evidence type="ECO:0000256" key="1">
    <source>
        <dbReference type="ARBA" id="ARBA00011073"/>
    </source>
</evidence>
<dbReference type="InterPro" id="IPR034204">
    <property type="entry name" value="PfSUB1-like_cat_dom"/>
</dbReference>
<feature type="signal peptide" evidence="6">
    <location>
        <begin position="1"/>
        <end position="24"/>
    </location>
</feature>
<feature type="active site" description="Charge relay system" evidence="5">
    <location>
        <position position="246"/>
    </location>
</feature>
<evidence type="ECO:0000256" key="3">
    <source>
        <dbReference type="ARBA" id="ARBA00022801"/>
    </source>
</evidence>
<organism evidence="9 10">
    <name type="scientific">Dyadobacter jiangsuensis</name>
    <dbReference type="NCBI Taxonomy" id="1591085"/>
    <lineage>
        <taxon>Bacteria</taxon>
        <taxon>Pseudomonadati</taxon>
        <taxon>Bacteroidota</taxon>
        <taxon>Cytophagia</taxon>
        <taxon>Cytophagales</taxon>
        <taxon>Spirosomataceae</taxon>
        <taxon>Dyadobacter</taxon>
    </lineage>
</organism>
<comment type="similarity">
    <text evidence="1 5">Belongs to the peptidase S8 family.</text>
</comment>
<dbReference type="AlphaFoldDB" id="A0A2P8GF98"/>
<keyword evidence="2 5" id="KW-0645">Protease</keyword>
<dbReference type="SUPFAM" id="SSF52743">
    <property type="entry name" value="Subtilisin-like"/>
    <property type="match status" value="1"/>
</dbReference>
<dbReference type="Proteomes" id="UP000241964">
    <property type="component" value="Unassembled WGS sequence"/>
</dbReference>
<feature type="chain" id="PRO_5015118531" evidence="6">
    <location>
        <begin position="25"/>
        <end position="466"/>
    </location>
</feature>
<protein>
    <submittedName>
        <fullName evidence="9">Subtilisin family serine protease</fullName>
    </submittedName>
</protein>
<dbReference type="InterPro" id="IPR050131">
    <property type="entry name" value="Peptidase_S8_subtilisin-like"/>
</dbReference>
<evidence type="ECO:0000313" key="10">
    <source>
        <dbReference type="Proteomes" id="UP000241964"/>
    </source>
</evidence>
<dbReference type="Pfam" id="PF00082">
    <property type="entry name" value="Peptidase_S8"/>
    <property type="match status" value="1"/>
</dbReference>
<evidence type="ECO:0000256" key="2">
    <source>
        <dbReference type="ARBA" id="ARBA00022670"/>
    </source>
</evidence>
<evidence type="ECO:0000256" key="5">
    <source>
        <dbReference type="PROSITE-ProRule" id="PRU01240"/>
    </source>
</evidence>
<dbReference type="Gene3D" id="3.40.50.200">
    <property type="entry name" value="Peptidase S8/S53 domain"/>
    <property type="match status" value="1"/>
</dbReference>
<evidence type="ECO:0000256" key="4">
    <source>
        <dbReference type="ARBA" id="ARBA00022825"/>
    </source>
</evidence>
<evidence type="ECO:0000259" key="8">
    <source>
        <dbReference type="Pfam" id="PF22148"/>
    </source>
</evidence>
<reference evidence="9 10" key="1">
    <citation type="submission" date="2018-03" db="EMBL/GenBank/DDBJ databases">
        <title>Genomic Encyclopedia of Archaeal and Bacterial Type Strains, Phase II (KMG-II): from individual species to whole genera.</title>
        <authorList>
            <person name="Goeker M."/>
        </authorList>
    </citation>
    <scope>NUCLEOTIDE SEQUENCE [LARGE SCALE GENOMIC DNA]</scope>
    <source>
        <strain evidence="9 10">DSM 29057</strain>
    </source>
</reference>